<organism evidence="2 3">
    <name type="scientific">Penicillium antarcticum</name>
    <dbReference type="NCBI Taxonomy" id="416450"/>
    <lineage>
        <taxon>Eukaryota</taxon>
        <taxon>Fungi</taxon>
        <taxon>Dikarya</taxon>
        <taxon>Ascomycota</taxon>
        <taxon>Pezizomycotina</taxon>
        <taxon>Eurotiomycetes</taxon>
        <taxon>Eurotiomycetidae</taxon>
        <taxon>Eurotiales</taxon>
        <taxon>Aspergillaceae</taxon>
        <taxon>Penicillium</taxon>
    </lineage>
</organism>
<dbReference type="CDD" id="cd01846">
    <property type="entry name" value="fatty_acyltransferase_like"/>
    <property type="match status" value="1"/>
</dbReference>
<dbReference type="STRING" id="416450.A0A1V6PYD3"/>
<name>A0A1V6PYD3_9EURO</name>
<evidence type="ECO:0000256" key="1">
    <source>
        <dbReference type="ARBA" id="ARBA00022801"/>
    </source>
</evidence>
<dbReference type="Pfam" id="PF00657">
    <property type="entry name" value="Lipase_GDSL"/>
    <property type="match status" value="1"/>
</dbReference>
<evidence type="ECO:0000313" key="3">
    <source>
        <dbReference type="Proteomes" id="UP000191672"/>
    </source>
</evidence>
<keyword evidence="1" id="KW-0378">Hydrolase</keyword>
<comment type="caution">
    <text evidence="2">The sequence shown here is derived from an EMBL/GenBank/DDBJ whole genome shotgun (WGS) entry which is preliminary data.</text>
</comment>
<dbReference type="EMBL" id="MDYN01000025">
    <property type="protein sequence ID" value="OQD81767.1"/>
    <property type="molecule type" value="Genomic_DNA"/>
</dbReference>
<sequence>MSHSQAFMSLDARGPMQLEDTRVDAPRLAEFSKNTQFPISTGGQCGTGGGYAAHTAISNIPLAQAGPLSKQTSKFDWSSTNAVIAFGDSYTYVQGTQGRQNFSFIGDQFDFAYDTETLLSNKIVQNQTGTAEGGPNWIEYLTDCGVKDGLTSPKSCEKQLWDFAFAGADISTEYIPLHHNYTLSLENQITQFTQYGHPALQKNKQTTNPKETLVAIWIGINDISDSAKYPVPSFQEFYKTLTKSLFASVESLYDLGYRKYLFMNLPPLDRTPGNQADINPSPNATQVAWYNQALETQADAFGAGHGDVEVRVFDAHSRLAAMLDGPARYGIVNTTGFCVGYDQPDIEVEYLKYGCPVPLEEYFWFNSGHLTSHVHRVLAEELEGWLKSK</sequence>
<dbReference type="PANTHER" id="PTHR45648">
    <property type="entry name" value="GDSL LIPASE/ACYLHYDROLASE FAMILY PROTEIN (AFU_ORTHOLOGUE AFUA_4G14700)"/>
    <property type="match status" value="1"/>
</dbReference>
<dbReference type="InterPro" id="IPR036514">
    <property type="entry name" value="SGNH_hydro_sf"/>
</dbReference>
<dbReference type="GO" id="GO:0016788">
    <property type="term" value="F:hydrolase activity, acting on ester bonds"/>
    <property type="evidence" value="ECO:0007669"/>
    <property type="project" value="InterPro"/>
</dbReference>
<proteinExistence type="predicted"/>
<dbReference type="InterPro" id="IPR001087">
    <property type="entry name" value="GDSL"/>
</dbReference>
<gene>
    <name evidence="2" type="ORF">PENANT_c025G11330</name>
</gene>
<dbReference type="SUPFAM" id="SSF52266">
    <property type="entry name" value="SGNH hydrolase"/>
    <property type="match status" value="1"/>
</dbReference>
<protein>
    <submittedName>
        <fullName evidence="2">Uncharacterized protein</fullName>
    </submittedName>
</protein>
<dbReference type="Gene3D" id="3.40.50.1110">
    <property type="entry name" value="SGNH hydrolase"/>
    <property type="match status" value="1"/>
</dbReference>
<reference evidence="3" key="1">
    <citation type="journal article" date="2017" name="Nat. Microbiol.">
        <title>Global analysis of biosynthetic gene clusters reveals vast potential of secondary metabolite production in Penicillium species.</title>
        <authorList>
            <person name="Nielsen J.C."/>
            <person name="Grijseels S."/>
            <person name="Prigent S."/>
            <person name="Ji B."/>
            <person name="Dainat J."/>
            <person name="Nielsen K.F."/>
            <person name="Frisvad J.C."/>
            <person name="Workman M."/>
            <person name="Nielsen J."/>
        </authorList>
    </citation>
    <scope>NUCLEOTIDE SEQUENCE [LARGE SCALE GENOMIC DNA]</scope>
    <source>
        <strain evidence="3">IBT 31811</strain>
    </source>
</reference>
<dbReference type="PANTHER" id="PTHR45648:SF85">
    <property type="entry name" value="A, PUTATIVE (AFU_ORTHOLOGUE AFUA_2G10760)-RELATED"/>
    <property type="match status" value="1"/>
</dbReference>
<dbReference type="AlphaFoldDB" id="A0A1V6PYD3"/>
<evidence type="ECO:0000313" key="2">
    <source>
        <dbReference type="EMBL" id="OQD81767.1"/>
    </source>
</evidence>
<accession>A0A1V6PYD3</accession>
<dbReference type="InterPro" id="IPR051058">
    <property type="entry name" value="GDSL_Est/Lipase"/>
</dbReference>
<keyword evidence="3" id="KW-1185">Reference proteome</keyword>
<dbReference type="Proteomes" id="UP000191672">
    <property type="component" value="Unassembled WGS sequence"/>
</dbReference>